<dbReference type="Proteomes" id="UP000461162">
    <property type="component" value="Unassembled WGS sequence"/>
</dbReference>
<protein>
    <submittedName>
        <fullName evidence="10">4Fe-4S dicluster domain-containing protein</fullName>
    </submittedName>
</protein>
<keyword evidence="7" id="KW-0408">Iron</keyword>
<keyword evidence="5" id="KW-0285">Flavoprotein</keyword>
<dbReference type="InterPro" id="IPR039650">
    <property type="entry name" value="HdrA-like"/>
</dbReference>
<dbReference type="InterPro" id="IPR017896">
    <property type="entry name" value="4Fe4S_Fe-S-bd"/>
</dbReference>
<feature type="domain" description="4Fe-4S ferredoxin-type" evidence="9">
    <location>
        <begin position="608"/>
        <end position="637"/>
    </location>
</feature>
<evidence type="ECO:0000313" key="11">
    <source>
        <dbReference type="Proteomes" id="UP000461162"/>
    </source>
</evidence>
<reference evidence="10 11" key="1">
    <citation type="submission" date="2019-11" db="EMBL/GenBank/DDBJ databases">
        <title>Pseudodesulfovibrio alkaliphilus, sp. nov., an alkaliphilic sulfate-reducing bacteria from mud volcano of Taman peninsula, Russia.</title>
        <authorList>
            <person name="Frolova A."/>
            <person name="Merkel A.Y."/>
            <person name="Slobodkin A.I."/>
        </authorList>
    </citation>
    <scope>NUCLEOTIDE SEQUENCE [LARGE SCALE GENOMIC DNA]</scope>
    <source>
        <strain evidence="10 11">F-1</strain>
    </source>
</reference>
<organism evidence="10 11">
    <name type="scientific">Pseudodesulfovibrio alkaliphilus</name>
    <dbReference type="NCBI Taxonomy" id="2661613"/>
    <lineage>
        <taxon>Bacteria</taxon>
        <taxon>Pseudomonadati</taxon>
        <taxon>Thermodesulfobacteriota</taxon>
        <taxon>Desulfovibrionia</taxon>
        <taxon>Desulfovibrionales</taxon>
        <taxon>Desulfovibrionaceae</taxon>
    </lineage>
</organism>
<dbReference type="Gene3D" id="3.40.50.720">
    <property type="entry name" value="NAD(P)-binding Rossmann-like Domain"/>
    <property type="match status" value="1"/>
</dbReference>
<dbReference type="InterPro" id="IPR036188">
    <property type="entry name" value="FAD/NAD-bd_sf"/>
</dbReference>
<keyword evidence="4" id="KW-0479">Metal-binding</keyword>
<dbReference type="AlphaFoldDB" id="A0A7K1KP61"/>
<keyword evidence="3" id="KW-0004">4Fe-4S</keyword>
<dbReference type="Pfam" id="PF14697">
    <property type="entry name" value="Fer4_21"/>
    <property type="match status" value="1"/>
</dbReference>
<dbReference type="PROSITE" id="PS00198">
    <property type="entry name" value="4FE4S_FER_1"/>
    <property type="match status" value="3"/>
</dbReference>
<dbReference type="PROSITE" id="PS51379">
    <property type="entry name" value="4FE4S_FER_2"/>
    <property type="match status" value="4"/>
</dbReference>
<evidence type="ECO:0000256" key="8">
    <source>
        <dbReference type="ARBA" id="ARBA00023014"/>
    </source>
</evidence>
<dbReference type="RefSeq" id="WP_155934448.1">
    <property type="nucleotide sequence ID" value="NZ_WODC01000005.1"/>
</dbReference>
<dbReference type="GO" id="GO:0016491">
    <property type="term" value="F:oxidoreductase activity"/>
    <property type="evidence" value="ECO:0007669"/>
    <property type="project" value="UniProtKB-KW"/>
</dbReference>
<gene>
    <name evidence="10" type="ORF">GKC30_09525</name>
</gene>
<comment type="cofactor">
    <cofactor evidence="1">
        <name>FAD</name>
        <dbReference type="ChEBI" id="CHEBI:57692"/>
    </cofactor>
</comment>
<dbReference type="Gene3D" id="3.50.50.60">
    <property type="entry name" value="FAD/NAD(P)-binding domain"/>
    <property type="match status" value="1"/>
</dbReference>
<keyword evidence="8" id="KW-0411">Iron-sulfur</keyword>
<proteinExistence type="inferred from homology"/>
<feature type="domain" description="4Fe-4S ferredoxin-type" evidence="9">
    <location>
        <begin position="575"/>
        <end position="604"/>
    </location>
</feature>
<keyword evidence="5" id="KW-0274">FAD</keyword>
<name>A0A7K1KP61_9BACT</name>
<evidence type="ECO:0000256" key="5">
    <source>
        <dbReference type="ARBA" id="ARBA00022827"/>
    </source>
</evidence>
<sequence length="659" mass="71337">MKIGVFVCHCGSNIAGTVDVKAVADQARTLPEVVFASDTMYACSEPGQEGIIEAIKEHGLDGVVVASCTPRMHEPTFRRTLERAGLNRYMFEMANIREHVSWIGKDIEANTRKAVDLVAMAAAKLTHDKGLTSKKFSVNKRVMVIGGGVAGIQAALDCADGGLEVVLVEKTPSIGGKMSKLDKTFPTIDCSSCILGPKMVDIAQHPNITLYASSEVSGLKGYVGNFEVTVTNKASYVDWDACTGCGLCMEKCPSKKSRDVFNEEIGTTTAINIPFPQAIPRKASIDPEYCLKLTKGKCGVCEKLCPTKAIRFDQVDREVVESVGAIVVATGYDLFDHTRYGEYGGGRYADVITSMQYERLLSASGPTGGHIKRPSDGREPENIVFIQCVGSRDKSVGRPYCSGFCCMYTAKQAILTKDHLPESQSYVFYMDIRAPGKMYDEFTRRAMEDYGAKYIRGRVSMIHPKGGRYVVRGADTLMGTAVEIEADLVVLAVGAESAKGAPQLAEKLRISYDAYGFYMESHPKLRPVETNTAGVYLAGACQGPKDIPSSVGQGSAAAAKVLALFSKDQVESDPQISEVDIKRCVGCGKCIETCPYSAIEAIDFRGEPKASVIETICQGCGICTSTCPQGAIQLQHFTDNQILAEVNVLCQQSMQQNYE</sequence>
<dbReference type="GO" id="GO:0046872">
    <property type="term" value="F:metal ion binding"/>
    <property type="evidence" value="ECO:0007669"/>
    <property type="project" value="UniProtKB-KW"/>
</dbReference>
<evidence type="ECO:0000256" key="2">
    <source>
        <dbReference type="ARBA" id="ARBA00006561"/>
    </source>
</evidence>
<accession>A0A7K1KP61</accession>
<dbReference type="SUPFAM" id="SSF51905">
    <property type="entry name" value="FAD/NAD(P)-binding domain"/>
    <property type="match status" value="1"/>
</dbReference>
<dbReference type="Pfam" id="PF00037">
    <property type="entry name" value="Fer4"/>
    <property type="match status" value="1"/>
</dbReference>
<dbReference type="InterPro" id="IPR017900">
    <property type="entry name" value="4Fe4S_Fe_S_CS"/>
</dbReference>
<dbReference type="PANTHER" id="PTHR43498">
    <property type="entry name" value="FERREDOXIN:COB-COM HETERODISULFIDE REDUCTASE SUBUNIT A"/>
    <property type="match status" value="1"/>
</dbReference>
<evidence type="ECO:0000256" key="1">
    <source>
        <dbReference type="ARBA" id="ARBA00001974"/>
    </source>
</evidence>
<evidence type="ECO:0000256" key="6">
    <source>
        <dbReference type="ARBA" id="ARBA00023002"/>
    </source>
</evidence>
<dbReference type="SUPFAM" id="SSF54862">
    <property type="entry name" value="4Fe-4S ferredoxins"/>
    <property type="match status" value="1"/>
</dbReference>
<comment type="similarity">
    <text evidence="2">Belongs to the HdrA family.</text>
</comment>
<evidence type="ECO:0000259" key="9">
    <source>
        <dbReference type="PROSITE" id="PS51379"/>
    </source>
</evidence>
<feature type="domain" description="4Fe-4S ferredoxin-type" evidence="9">
    <location>
        <begin position="233"/>
        <end position="263"/>
    </location>
</feature>
<dbReference type="Pfam" id="PF12831">
    <property type="entry name" value="FAD_oxidored"/>
    <property type="match status" value="1"/>
</dbReference>
<evidence type="ECO:0000256" key="7">
    <source>
        <dbReference type="ARBA" id="ARBA00023004"/>
    </source>
</evidence>
<evidence type="ECO:0000313" key="10">
    <source>
        <dbReference type="EMBL" id="MUM77873.1"/>
    </source>
</evidence>
<comment type="caution">
    <text evidence="10">The sequence shown here is derived from an EMBL/GenBank/DDBJ whole genome shotgun (WGS) entry which is preliminary data.</text>
</comment>
<dbReference type="GO" id="GO:0051539">
    <property type="term" value="F:4 iron, 4 sulfur cluster binding"/>
    <property type="evidence" value="ECO:0007669"/>
    <property type="project" value="UniProtKB-KW"/>
</dbReference>
<keyword evidence="6" id="KW-0560">Oxidoreductase</keyword>
<feature type="domain" description="4Fe-4S ferredoxin-type" evidence="9">
    <location>
        <begin position="281"/>
        <end position="315"/>
    </location>
</feature>
<evidence type="ECO:0000256" key="4">
    <source>
        <dbReference type="ARBA" id="ARBA00022723"/>
    </source>
</evidence>
<keyword evidence="11" id="KW-1185">Reference proteome</keyword>
<dbReference type="EMBL" id="WODC01000005">
    <property type="protein sequence ID" value="MUM77873.1"/>
    <property type="molecule type" value="Genomic_DNA"/>
</dbReference>
<evidence type="ECO:0000256" key="3">
    <source>
        <dbReference type="ARBA" id="ARBA00022485"/>
    </source>
</evidence>
<dbReference type="PANTHER" id="PTHR43498:SF1">
    <property type="entry name" value="COB--COM HETERODISULFIDE REDUCTASE IRON-SULFUR SUBUNIT A"/>
    <property type="match status" value="1"/>
</dbReference>
<dbReference type="Gene3D" id="3.30.70.20">
    <property type="match status" value="2"/>
</dbReference>